<keyword evidence="3" id="KW-0067">ATP-binding</keyword>
<dbReference type="GO" id="GO:0042626">
    <property type="term" value="F:ATPase-coupled transmembrane transporter activity"/>
    <property type="evidence" value="ECO:0007669"/>
    <property type="project" value="TreeGrafter"/>
</dbReference>
<dbReference type="GO" id="GO:0005524">
    <property type="term" value="F:ATP binding"/>
    <property type="evidence" value="ECO:0007669"/>
    <property type="project" value="UniProtKB-KW"/>
</dbReference>
<organism evidence="5">
    <name type="scientific">uncultured Caudovirales phage</name>
    <dbReference type="NCBI Taxonomy" id="2100421"/>
    <lineage>
        <taxon>Viruses</taxon>
        <taxon>Duplodnaviria</taxon>
        <taxon>Heunggongvirae</taxon>
        <taxon>Uroviricota</taxon>
        <taxon>Caudoviricetes</taxon>
        <taxon>Peduoviridae</taxon>
        <taxon>Maltschvirus</taxon>
        <taxon>Maltschvirus maltsch</taxon>
    </lineage>
</organism>
<dbReference type="InterPro" id="IPR050095">
    <property type="entry name" value="ECF_ABC_transporter_ATP-bd"/>
</dbReference>
<dbReference type="InterPro" id="IPR000182">
    <property type="entry name" value="GNAT_dom"/>
</dbReference>
<reference evidence="5" key="1">
    <citation type="submission" date="2020-04" db="EMBL/GenBank/DDBJ databases">
        <authorList>
            <person name="Chiriac C."/>
            <person name="Salcher M."/>
            <person name="Ghai R."/>
            <person name="Kavagutti S V."/>
        </authorList>
    </citation>
    <scope>NUCLEOTIDE SEQUENCE</scope>
</reference>
<dbReference type="InterPro" id="IPR003593">
    <property type="entry name" value="AAA+_ATPase"/>
</dbReference>
<accession>A0A6J5MQI6</accession>
<evidence type="ECO:0000259" key="4">
    <source>
        <dbReference type="PROSITE" id="PS51186"/>
    </source>
</evidence>
<dbReference type="CDD" id="cd00267">
    <property type="entry name" value="ABC_ATPase"/>
    <property type="match status" value="1"/>
</dbReference>
<dbReference type="Gene3D" id="3.40.50.300">
    <property type="entry name" value="P-loop containing nucleotide triphosphate hydrolases"/>
    <property type="match status" value="1"/>
</dbReference>
<dbReference type="SUPFAM" id="SSF55729">
    <property type="entry name" value="Acyl-CoA N-acyltransferases (Nat)"/>
    <property type="match status" value="1"/>
</dbReference>
<keyword evidence="2" id="KW-0547">Nucleotide-binding</keyword>
<evidence type="ECO:0000256" key="2">
    <source>
        <dbReference type="ARBA" id="ARBA00022741"/>
    </source>
</evidence>
<feature type="domain" description="N-acetyltransferase" evidence="4">
    <location>
        <begin position="194"/>
        <end position="343"/>
    </location>
</feature>
<evidence type="ECO:0000256" key="1">
    <source>
        <dbReference type="ARBA" id="ARBA00022448"/>
    </source>
</evidence>
<dbReference type="PROSITE" id="PS51186">
    <property type="entry name" value="GNAT"/>
    <property type="match status" value="1"/>
</dbReference>
<dbReference type="InterPro" id="IPR016181">
    <property type="entry name" value="Acyl_CoA_acyltransferase"/>
</dbReference>
<evidence type="ECO:0000256" key="3">
    <source>
        <dbReference type="ARBA" id="ARBA00022840"/>
    </source>
</evidence>
<dbReference type="Pfam" id="PF00583">
    <property type="entry name" value="Acetyltransf_1"/>
    <property type="match status" value="1"/>
</dbReference>
<dbReference type="SMART" id="SM00382">
    <property type="entry name" value="AAA"/>
    <property type="match status" value="1"/>
</dbReference>
<gene>
    <name evidence="5" type="ORF">UFOVP533_19</name>
</gene>
<dbReference type="CDD" id="cd04301">
    <property type="entry name" value="NAT_SF"/>
    <property type="match status" value="1"/>
</dbReference>
<protein>
    <submittedName>
        <fullName evidence="5">ABC_ATPase domain containing protein</fullName>
    </submittedName>
</protein>
<dbReference type="SUPFAM" id="SSF52540">
    <property type="entry name" value="P-loop containing nucleoside triphosphate hydrolases"/>
    <property type="match status" value="1"/>
</dbReference>
<dbReference type="PANTHER" id="PTHR43553">
    <property type="entry name" value="HEAVY METAL TRANSPORTER"/>
    <property type="match status" value="1"/>
</dbReference>
<proteinExistence type="predicted"/>
<name>A0A6J5MQI6_9CAUD</name>
<dbReference type="EMBL" id="LR796501">
    <property type="protein sequence ID" value="CAB4148702.1"/>
    <property type="molecule type" value="Genomic_DNA"/>
</dbReference>
<dbReference type="InterPro" id="IPR027417">
    <property type="entry name" value="P-loop_NTPase"/>
</dbReference>
<dbReference type="GO" id="GO:0016747">
    <property type="term" value="F:acyltransferase activity, transferring groups other than amino-acyl groups"/>
    <property type="evidence" value="ECO:0007669"/>
    <property type="project" value="InterPro"/>
</dbReference>
<dbReference type="Gene3D" id="3.40.630.30">
    <property type="match status" value="1"/>
</dbReference>
<evidence type="ECO:0000313" key="5">
    <source>
        <dbReference type="EMBL" id="CAB4148702.1"/>
    </source>
</evidence>
<keyword evidence="1" id="KW-0813">Transport</keyword>
<sequence length="360" mass="41022">MQTFDIIRKSQPKKSFRVASIIGKFDLQSEEVVEQFIGQFDIPQQWNVGLIVGKSGTGKTTIAKELFENAYITDYTYTADCILDDMPTDCSVEQITSMFNAVGFSSPPSWLKPYSALSNGQKMRVDLAHSLLLNKELIVFDEFTSVVDRQVAQIGSFAVQKAIRKQDKKFIAVTCHHDVEDWLLPDWVFNTDTMTFHSFEGQKKNRPEIKFEIFNTADKTIWKMFAKHHYLSHSHHNAASVYVAIVNDQVAGFLSVLPFPHPKLKNMRKVHRLVILPDYQGAGFGIKFLNEVGKEYRKKDFRFSIVTSAPSLIYALKKLNEWSCKNYGRMKPHTGNAMKTTVGNLTKGSENRITASFELK</sequence>